<dbReference type="InterPro" id="IPR027417">
    <property type="entry name" value="P-loop_NTPase"/>
</dbReference>
<proteinExistence type="predicted"/>
<comment type="caution">
    <text evidence="2">The sequence shown here is derived from an EMBL/GenBank/DDBJ whole genome shotgun (WGS) entry which is preliminary data.</text>
</comment>
<dbReference type="SUPFAM" id="SSF52540">
    <property type="entry name" value="P-loop containing nucleoside triphosphate hydrolases"/>
    <property type="match status" value="1"/>
</dbReference>
<accession>A0ABT9IGZ3</accession>
<dbReference type="RefSeq" id="WP_306000983.1">
    <property type="nucleotide sequence ID" value="NZ_JASNFN010000024.1"/>
</dbReference>
<dbReference type="InterPro" id="IPR011528">
    <property type="entry name" value="NERD"/>
</dbReference>
<keyword evidence="3" id="KW-1185">Reference proteome</keyword>
<feature type="domain" description="NERD" evidence="1">
    <location>
        <begin position="16"/>
        <end position="105"/>
    </location>
</feature>
<dbReference type="InterPro" id="IPR000212">
    <property type="entry name" value="DNA_helicase_UvrD/REP"/>
</dbReference>
<sequence length="552" mass="60437">MTARLFPDDPQFAHSSEELFVRTLRDQLPDDAAVFCNVRLSDGQQDREADVVVAWPGVGVAVVEVKGGHVTLQRGEWRQGGDGTDHVIHPVDQTVACKYLLCGYLAGHPRWSAGRPRTAHLVALPATTLASDFMAPGLARWMAIDTTDVPHAAARIRAALEKVRDEPDPPTAEDVEALVDCLAGTAIPQQHLLAQLAEREAACDLLTRDQVKVLDLLASFPRVEIRGGAGSGKTWLAVEKARRLAADGQRVAVMCYSRGLAEFLKRRVETLPKRQRPAYVGTFHNLGIGWGVEPGSDDDSGYWEEFLPAAMVSLAAELPAGERFDAIVVDEGQDFAQSWWDAVLAALRDPDTGSLYVFSDEGQRIFARQGRPTVDLMPIPLNENLRNTKQIAGTFSSLAPEQMRIRGSSGVPVRFVQCATEDAVGAADDVADELLDDGWPPESVALLTTHRRHPVQVERQAEGQDAYWATYWQDDDVFYGHVLGFKGLERPAVVLAVNGFRDEARAKEMLYVALSRARDLLVVCGDLELIRRVGGPAVAQRLSSKEGDGRGR</sequence>
<dbReference type="PANTHER" id="PTHR11070:SF2">
    <property type="entry name" value="ATP-DEPENDENT DNA HELICASE SRS2"/>
    <property type="match status" value="1"/>
</dbReference>
<organism evidence="2 3">
    <name type="scientific">Blastococcus carthaginiensis</name>
    <dbReference type="NCBI Taxonomy" id="3050034"/>
    <lineage>
        <taxon>Bacteria</taxon>
        <taxon>Bacillati</taxon>
        <taxon>Actinomycetota</taxon>
        <taxon>Actinomycetes</taxon>
        <taxon>Geodermatophilales</taxon>
        <taxon>Geodermatophilaceae</taxon>
        <taxon>Blastococcus</taxon>
    </lineage>
</organism>
<evidence type="ECO:0000313" key="3">
    <source>
        <dbReference type="Proteomes" id="UP001233673"/>
    </source>
</evidence>
<dbReference type="EMBL" id="JASNFN010000024">
    <property type="protein sequence ID" value="MDP5184419.1"/>
    <property type="molecule type" value="Genomic_DNA"/>
</dbReference>
<reference evidence="3" key="1">
    <citation type="submission" date="2023-05" db="EMBL/GenBank/DDBJ databases">
        <title>Draft genome of Pseudofrankia sp. BMG5.37.</title>
        <authorList>
            <person name="Gtari M."/>
            <person name="Ghodhbane F."/>
            <person name="Sbissi I."/>
        </authorList>
    </citation>
    <scope>NUCLEOTIDE SEQUENCE [LARGE SCALE GENOMIC DNA]</scope>
    <source>
        <strain evidence="3">BMG 814</strain>
    </source>
</reference>
<dbReference type="Pfam" id="PF08378">
    <property type="entry name" value="NERD"/>
    <property type="match status" value="1"/>
</dbReference>
<dbReference type="Proteomes" id="UP001233673">
    <property type="component" value="Unassembled WGS sequence"/>
</dbReference>
<gene>
    <name evidence="2" type="ORF">QOZ88_17425</name>
</gene>
<evidence type="ECO:0000259" key="1">
    <source>
        <dbReference type="Pfam" id="PF08378"/>
    </source>
</evidence>
<name>A0ABT9IGZ3_9ACTN</name>
<dbReference type="Gene3D" id="3.40.50.300">
    <property type="entry name" value="P-loop containing nucleotide triphosphate hydrolases"/>
    <property type="match status" value="2"/>
</dbReference>
<protein>
    <submittedName>
        <fullName evidence="2">NERD domain-containing protein</fullName>
    </submittedName>
</protein>
<evidence type="ECO:0000313" key="2">
    <source>
        <dbReference type="EMBL" id="MDP5184419.1"/>
    </source>
</evidence>
<dbReference type="PANTHER" id="PTHR11070">
    <property type="entry name" value="UVRD / RECB / PCRA DNA HELICASE FAMILY MEMBER"/>
    <property type="match status" value="1"/>
</dbReference>